<dbReference type="InterPro" id="IPR036396">
    <property type="entry name" value="Cyt_P450_sf"/>
</dbReference>
<dbReference type="AlphaFoldDB" id="A0A232F9U7"/>
<dbReference type="GO" id="GO:0005506">
    <property type="term" value="F:iron ion binding"/>
    <property type="evidence" value="ECO:0007669"/>
    <property type="project" value="InterPro"/>
</dbReference>
<accession>A0A232F9U7</accession>
<evidence type="ECO:0000256" key="9">
    <source>
        <dbReference type="ARBA" id="ARBA00023002"/>
    </source>
</evidence>
<dbReference type="EMBL" id="NNAY01000570">
    <property type="protein sequence ID" value="OXU27621.1"/>
    <property type="molecule type" value="Genomic_DNA"/>
</dbReference>
<comment type="subcellular location">
    <subcellularLocation>
        <location evidence="3">Endoplasmic reticulum membrane</location>
        <topology evidence="3">Peripheral membrane protein</topology>
    </subcellularLocation>
    <subcellularLocation>
        <location evidence="2">Microsome membrane</location>
        <topology evidence="2">Peripheral membrane protein</topology>
    </subcellularLocation>
</comment>
<evidence type="ECO:0000256" key="7">
    <source>
        <dbReference type="ARBA" id="ARBA00022824"/>
    </source>
</evidence>
<evidence type="ECO:0000256" key="12">
    <source>
        <dbReference type="ARBA" id="ARBA00023136"/>
    </source>
</evidence>
<keyword evidence="8" id="KW-0492">Microsome</keyword>
<dbReference type="InterPro" id="IPR017972">
    <property type="entry name" value="Cyt_P450_CS"/>
</dbReference>
<gene>
    <name evidence="15" type="ORF">TSAR_009024</name>
</gene>
<name>A0A232F9U7_9HYME</name>
<comment type="caution">
    <text evidence="15">The sequence shown here is derived from an EMBL/GenBank/DDBJ whole genome shotgun (WGS) entry which is preliminary data.</text>
</comment>
<dbReference type="InterPro" id="IPR002401">
    <property type="entry name" value="Cyt_P450_E_grp-I"/>
</dbReference>
<dbReference type="PRINTS" id="PR00463">
    <property type="entry name" value="EP450I"/>
</dbReference>
<dbReference type="Pfam" id="PF00067">
    <property type="entry name" value="p450"/>
    <property type="match status" value="1"/>
</dbReference>
<keyword evidence="11 14" id="KW-0503">Monooxygenase</keyword>
<evidence type="ECO:0000256" key="6">
    <source>
        <dbReference type="ARBA" id="ARBA00022723"/>
    </source>
</evidence>
<keyword evidence="16" id="KW-1185">Reference proteome</keyword>
<dbReference type="GO" id="GO:0020037">
    <property type="term" value="F:heme binding"/>
    <property type="evidence" value="ECO:0007669"/>
    <property type="project" value="InterPro"/>
</dbReference>
<evidence type="ECO:0000256" key="14">
    <source>
        <dbReference type="RuleBase" id="RU000461"/>
    </source>
</evidence>
<dbReference type="GO" id="GO:0016705">
    <property type="term" value="F:oxidoreductase activity, acting on paired donors, with incorporation or reduction of molecular oxygen"/>
    <property type="evidence" value="ECO:0007669"/>
    <property type="project" value="InterPro"/>
</dbReference>
<keyword evidence="9 14" id="KW-0560">Oxidoreductase</keyword>
<comment type="cofactor">
    <cofactor evidence="1 13">
        <name>heme</name>
        <dbReference type="ChEBI" id="CHEBI:30413"/>
    </cofactor>
</comment>
<sequence length="291" mass="33623">MEATNLESMVWKIFLARSFPKIMKLFQIKFVSNHIVNFFKDLLGSTVDMRDEMGINRQDMLQLMMHARGKDSKYKLDRLNMTAQIFTFFIGGLETTSTQLCIISHLLAIHPDVQKRLQDEIDEIIVKYKGMPTYEAIDGMDYLDAVYNESMRLHVQVTFIDRLCIKTFELPPALPGGKPFVMQPGMNVWIPVTGIHTDPRYFDDPETFNPERYYKKKLFINDVTNLGFGIGPRSCIGSRFAIMETKVLFFFLLSIFNLIANEKTAKPFVYGKHSISVVAEGGYWLEIEKRN</sequence>
<dbReference type="InterPro" id="IPR050476">
    <property type="entry name" value="Insect_CytP450_Detox"/>
</dbReference>
<evidence type="ECO:0000256" key="3">
    <source>
        <dbReference type="ARBA" id="ARBA00004406"/>
    </source>
</evidence>
<evidence type="ECO:0000256" key="8">
    <source>
        <dbReference type="ARBA" id="ARBA00022848"/>
    </source>
</evidence>
<keyword evidence="6 13" id="KW-0479">Metal-binding</keyword>
<dbReference type="Gene3D" id="1.10.630.10">
    <property type="entry name" value="Cytochrome P450"/>
    <property type="match status" value="1"/>
</dbReference>
<evidence type="ECO:0000256" key="4">
    <source>
        <dbReference type="ARBA" id="ARBA00010617"/>
    </source>
</evidence>
<dbReference type="PANTHER" id="PTHR24292:SF54">
    <property type="entry name" value="CYP9F3-RELATED"/>
    <property type="match status" value="1"/>
</dbReference>
<feature type="binding site" description="axial binding residue" evidence="13">
    <location>
        <position position="235"/>
    </location>
    <ligand>
        <name>heme</name>
        <dbReference type="ChEBI" id="CHEBI:30413"/>
    </ligand>
    <ligandPart>
        <name>Fe</name>
        <dbReference type="ChEBI" id="CHEBI:18248"/>
    </ligandPart>
</feature>
<dbReference type="STRING" id="543379.A0A232F9U7"/>
<evidence type="ECO:0000256" key="1">
    <source>
        <dbReference type="ARBA" id="ARBA00001971"/>
    </source>
</evidence>
<protein>
    <recommendedName>
        <fullName evidence="17">Cytochrome P450</fullName>
    </recommendedName>
</protein>
<dbReference type="OrthoDB" id="7542549at2759"/>
<dbReference type="PROSITE" id="PS00086">
    <property type="entry name" value="CYTOCHROME_P450"/>
    <property type="match status" value="1"/>
</dbReference>
<proteinExistence type="inferred from homology"/>
<evidence type="ECO:0000256" key="5">
    <source>
        <dbReference type="ARBA" id="ARBA00022617"/>
    </source>
</evidence>
<organism evidence="15 16">
    <name type="scientific">Trichomalopsis sarcophagae</name>
    <dbReference type="NCBI Taxonomy" id="543379"/>
    <lineage>
        <taxon>Eukaryota</taxon>
        <taxon>Metazoa</taxon>
        <taxon>Ecdysozoa</taxon>
        <taxon>Arthropoda</taxon>
        <taxon>Hexapoda</taxon>
        <taxon>Insecta</taxon>
        <taxon>Pterygota</taxon>
        <taxon>Neoptera</taxon>
        <taxon>Endopterygota</taxon>
        <taxon>Hymenoptera</taxon>
        <taxon>Apocrita</taxon>
        <taxon>Proctotrupomorpha</taxon>
        <taxon>Chalcidoidea</taxon>
        <taxon>Pteromalidae</taxon>
        <taxon>Pteromalinae</taxon>
        <taxon>Trichomalopsis</taxon>
    </lineage>
</organism>
<dbReference type="PANTHER" id="PTHR24292">
    <property type="entry name" value="CYTOCHROME P450"/>
    <property type="match status" value="1"/>
</dbReference>
<keyword evidence="10 13" id="KW-0408">Iron</keyword>
<dbReference type="SUPFAM" id="SSF48264">
    <property type="entry name" value="Cytochrome P450"/>
    <property type="match status" value="1"/>
</dbReference>
<dbReference type="GO" id="GO:0005789">
    <property type="term" value="C:endoplasmic reticulum membrane"/>
    <property type="evidence" value="ECO:0007669"/>
    <property type="project" value="UniProtKB-SubCell"/>
</dbReference>
<dbReference type="PRINTS" id="PR00385">
    <property type="entry name" value="P450"/>
</dbReference>
<keyword evidence="12" id="KW-0472">Membrane</keyword>
<dbReference type="Proteomes" id="UP000215335">
    <property type="component" value="Unassembled WGS sequence"/>
</dbReference>
<evidence type="ECO:0008006" key="17">
    <source>
        <dbReference type="Google" id="ProtNLM"/>
    </source>
</evidence>
<evidence type="ECO:0000313" key="16">
    <source>
        <dbReference type="Proteomes" id="UP000215335"/>
    </source>
</evidence>
<evidence type="ECO:0000256" key="2">
    <source>
        <dbReference type="ARBA" id="ARBA00004174"/>
    </source>
</evidence>
<dbReference type="GO" id="GO:0004497">
    <property type="term" value="F:monooxygenase activity"/>
    <property type="evidence" value="ECO:0007669"/>
    <property type="project" value="UniProtKB-KW"/>
</dbReference>
<evidence type="ECO:0000256" key="11">
    <source>
        <dbReference type="ARBA" id="ARBA00023033"/>
    </source>
</evidence>
<evidence type="ECO:0000256" key="10">
    <source>
        <dbReference type="ARBA" id="ARBA00023004"/>
    </source>
</evidence>
<keyword evidence="7" id="KW-0256">Endoplasmic reticulum</keyword>
<reference evidence="15 16" key="1">
    <citation type="journal article" date="2017" name="Curr. Biol.">
        <title>The Evolution of Venom by Co-option of Single-Copy Genes.</title>
        <authorList>
            <person name="Martinson E.O."/>
            <person name="Mrinalini"/>
            <person name="Kelkar Y.D."/>
            <person name="Chang C.H."/>
            <person name="Werren J.H."/>
        </authorList>
    </citation>
    <scope>NUCLEOTIDE SEQUENCE [LARGE SCALE GENOMIC DNA]</scope>
    <source>
        <strain evidence="15 16">Alberta</strain>
        <tissue evidence="15">Whole body</tissue>
    </source>
</reference>
<evidence type="ECO:0000256" key="13">
    <source>
        <dbReference type="PIRSR" id="PIRSR602401-1"/>
    </source>
</evidence>
<dbReference type="InterPro" id="IPR001128">
    <property type="entry name" value="Cyt_P450"/>
</dbReference>
<comment type="similarity">
    <text evidence="4 14">Belongs to the cytochrome P450 family.</text>
</comment>
<keyword evidence="5 13" id="KW-0349">Heme</keyword>
<evidence type="ECO:0000313" key="15">
    <source>
        <dbReference type="EMBL" id="OXU27621.1"/>
    </source>
</evidence>